<evidence type="ECO:0000313" key="5">
    <source>
        <dbReference type="EMBL" id="ODQ64191.1"/>
    </source>
</evidence>
<dbReference type="SMART" id="SM01349">
    <property type="entry name" value="TOG"/>
    <property type="match status" value="1"/>
</dbReference>
<dbReference type="GO" id="GO:0030295">
    <property type="term" value="F:protein kinase activator activity"/>
    <property type="evidence" value="ECO:0007669"/>
    <property type="project" value="EnsemblFungi"/>
</dbReference>
<dbReference type="Pfam" id="PF24916">
    <property type="entry name" value="HEAT_GCN1_fung"/>
    <property type="match status" value="1"/>
</dbReference>
<evidence type="ECO:0000256" key="3">
    <source>
        <dbReference type="PROSITE-ProRule" id="PRU00103"/>
    </source>
</evidence>
<dbReference type="InterPro" id="IPR034085">
    <property type="entry name" value="TOG"/>
</dbReference>
<gene>
    <name evidence="5" type="ORF">NADFUDRAFT_83757</name>
</gene>
<dbReference type="OrthoDB" id="5148094at2759"/>
<dbReference type="Gene3D" id="1.25.10.10">
    <property type="entry name" value="Leucine-rich Repeat Variant"/>
    <property type="match status" value="5"/>
</dbReference>
<dbReference type="PROSITE" id="PS50077">
    <property type="entry name" value="HEAT_REPEAT"/>
    <property type="match status" value="2"/>
</dbReference>
<accession>A0A1E3PFL9</accession>
<dbReference type="Pfam" id="PF12074">
    <property type="entry name" value="Gcn1_N"/>
    <property type="match status" value="1"/>
</dbReference>
<sequence>MESPSTPWTLVIESQKDIFSSSVKTRVEFLTTLNNAIKSQQLSEAELPLVLKLLFSTYPHYTDGVSRNAVLSSFNLLFTAFPVQMVLNKLSAVCKKLATAAQSHAIAVSDLMTVLSWVNIFIETAAKDSSLDINSDMIKNLIVSQAILLENCFSGKDSKRNRLAESSFRNTRSSMVKVFSQNAEYVSLYITTLAVPSSVVSSSTTYNLAPALGASVLACRDLNATKPQVYESFTANKALIYTYFIREVLGAKKVSPPGEHITSSLYALWEETSAQEFETLILPSLDKAMLRSPEVVLAGPIPSVLKHLPLTVDLSASLKAKLATPLVSALKSSTPATRVAALETFSIALNHCYDETVITKIVEEFLTKPLRTNKVANAEHRVIYAKVLQSVAKKSAALSAIIANDLIAVTLKEINETALAALTTSLFMHIIAASLTDVAVSTDIIAGITKIFADKRMNLRKVWIVTLVEQTYQIIEDNKATATLKTFIEAILPTALKTWEEIIAGPMPFVQNKTVSQAFAIMVLCESIKANWSDSQSVLAMIDSADVLAKSTYNEAKPSLVLSHRIYTKLTTYEETVWAVRALGLVSRSVNQDALESTKILVAQAWLHFIMSAEVDPESRRLAAELLKQVNLANQAIVGDAVIHVLENNYVLNNMDTTLAEPEAQAHVYALPNKFLSMLIGSLINEEAVSRSHEILLAQLVKLLVPLHHERAVIKNGWIGITLRAGIDPGEGVRQFSKEILAQVVQYASLVAIGEEKDTINQIKQAAFNTCATVAFISPEFFAGEFSNIIQSDLKNISGSSITEENVMIWNTPAGTLAVDVLSKGKAKYTENKNSKDYAEKKWEENLRKEIDAKRANSASAKKKQPVEKLTKDEQAKVDEQMAKEIIIREKINDIYIRVSRSVGIIAALSREAAKDIDNGILTWYAPACTGLTQALVNNVSILVGPAAVEAFFALSENMTRRLGNMRKFMAVAILRASDVEIPDKNLIEESLKSLVLRVLYRLKFLSDQRPFDSVTLIFILPLVLRVLKERGISTTDEEEVDEQLMLALEILTAHAESFADPITPRLTVLTSLLALMVDITSKAKQSKECLLGIVRSIAVNYTKEELNLLLKNAVSESTFVRTTVLEAIDSELDLSEMITYAPQLHIARFDCEEINADFAQTIWDENKLVIADNAIEQLFGYLDLPTTPLRMAVAEAIAEAVTKQGRFHEAFPKLLDFYREKTKPAEPELDEFGLAKAYVNKDFWEARSGCALTLKNLASLFDVASVQTLFTFLIDEQALADPDTNARQEFQDAGVEVINQNGLDSIEDLMIVFQSCLNAPDIGSEAQDKIRESTIILYGALARHLKSSDDRLPTIIERLLKALETPSEDVQYAVSECIPPLIKLVSDKVGSYIKLLVNKLLNSESFAERRGAAYGIAGIVKGAGISALTDFDIIRSLEDAIENKKEPKQRQGAQFAIECLSLSLGKFFEPYVIEMLPLIIACLGDTTADVREAASYSSRQVMKHTTAYGVKKLIPLTLENLDQTQWRAKRGAVDLLGSMAYLDPQQLSSSLSIIIPEIVAVLNDTHKEVRKAADASLQKFGEVIRNPEIQNLVPILIKATSDPTKYTEDALNALLKTQFVHYIDAPSLALVIHVLQRGLRDRSASIKRKACQIVGNMSILTDSKDLAPYLPIIVSELQVSMVDPVPATRATASRALGSLVEKLGEEKFPTLVDDLLDILKSEDRAGDRIGAAQGLSEVICGLGMRKLEELLPSILENCSSPRSHVREGYMPLMVFLPACFGNALAPHLSQIIPPILAGLADEVEGVRETSLRAGRLLVKNYASKAVDLLLPELERGLSDINHRIRLSSVELTGDLLFQVTGITGKIDAEDDIDISGEVNKALIETLGQERRDRVLAMLFVCRSDTFGMVRNAALDVWKSLVANTPRTVKEILPALTQIIIRKLASSNEEQRSIAAQTLGEMVRRAGGNALSQLIPTFQESLRYGDSDAKQGICIALNELIKTTPYENMESFQKELVGIVRDALVDRDPVVRSSAAETFDSLQNVIGNSAIDQILPNLISMLHSDESSNAALAALKDIMATKSNIIFPVLIPTLLTTPITAFNARALGSLATVAGSALYRRLAAIINALMDTILDDNVAAETKEEVSEALDTIILSVDEDEGCHPLMQHLIALAKHESPRCRELTYQHMATFFAQSSLDFSSYTQDWIGYTLQALEDKDQGVVKAAWAALSAITKQLSKEEMEKLVKPTRQTLRITGYPGQDLPGFLLPRGPSCILPIFFHGLMYGAADVREQAALGIADIVERTSVDNLKPFVTQMAGPLIRTIGERFPSDVKSAILYTLNVLLNKIPAFLKPFLPQLQRTFAKSLSDASNESLRNRAAEALGTLITLQARVDPLVSELVLGVKNSTDKGVTVAMLKALDQVISKAGKNMSDASKASVLTLIDEQIYEAQETTVVLLARMLGSLASVVGAEDAGKLITGYVFEMTDKKISALVLNAMLRFATPQIVANELSEQVVEYIIKGMRSSDSFMCEKSVIASGKYLLSDDTEVNSEISSSIITVLAEVMLKPVSNSSDARRLALVVERTLALNKYQLVEPHIDILGPATFGCVREMIIPIKLAAEKAYLALFKLVEEGAAIFDTWMSGSGAELANARTIQDYTRRVAMRLASAEKERIEAGGDNETVYSDRIEDKQEIWAIGSITFANLTQQE</sequence>
<dbReference type="Pfam" id="PF23271">
    <property type="entry name" value="HEAT_GCN1"/>
    <property type="match status" value="1"/>
</dbReference>
<reference evidence="5 6" key="1">
    <citation type="journal article" date="2016" name="Proc. Natl. Acad. Sci. U.S.A.">
        <title>Comparative genomics of biotechnologically important yeasts.</title>
        <authorList>
            <person name="Riley R."/>
            <person name="Haridas S."/>
            <person name="Wolfe K.H."/>
            <person name="Lopes M.R."/>
            <person name="Hittinger C.T."/>
            <person name="Goeker M."/>
            <person name="Salamov A.A."/>
            <person name="Wisecaver J.H."/>
            <person name="Long T.M."/>
            <person name="Calvey C.H."/>
            <person name="Aerts A.L."/>
            <person name="Barry K.W."/>
            <person name="Choi C."/>
            <person name="Clum A."/>
            <person name="Coughlan A.Y."/>
            <person name="Deshpande S."/>
            <person name="Douglass A.P."/>
            <person name="Hanson S.J."/>
            <person name="Klenk H.-P."/>
            <person name="LaButti K.M."/>
            <person name="Lapidus A."/>
            <person name="Lindquist E.A."/>
            <person name="Lipzen A.M."/>
            <person name="Meier-Kolthoff J.P."/>
            <person name="Ohm R.A."/>
            <person name="Otillar R.P."/>
            <person name="Pangilinan J.L."/>
            <person name="Peng Y."/>
            <person name="Rokas A."/>
            <person name="Rosa C.A."/>
            <person name="Scheuner C."/>
            <person name="Sibirny A.A."/>
            <person name="Slot J.C."/>
            <person name="Stielow J.B."/>
            <person name="Sun H."/>
            <person name="Kurtzman C.P."/>
            <person name="Blackwell M."/>
            <person name="Grigoriev I.V."/>
            <person name="Jeffries T.W."/>
        </authorList>
    </citation>
    <scope>NUCLEOTIDE SEQUENCE [LARGE SCALE GENOMIC DNA]</scope>
    <source>
        <strain evidence="5 6">DSM 6958</strain>
    </source>
</reference>
<dbReference type="GO" id="GO:1904689">
    <property type="term" value="P:negative regulation of cytoplasmic translational initiation"/>
    <property type="evidence" value="ECO:0007669"/>
    <property type="project" value="EnsemblFungi"/>
</dbReference>
<feature type="repeat" description="HEAT" evidence="3">
    <location>
        <begin position="2016"/>
        <end position="2053"/>
    </location>
</feature>
<evidence type="ECO:0000256" key="1">
    <source>
        <dbReference type="ARBA" id="ARBA00007366"/>
    </source>
</evidence>
<dbReference type="EMBL" id="KV454412">
    <property type="protein sequence ID" value="ODQ64191.1"/>
    <property type="molecule type" value="Genomic_DNA"/>
</dbReference>
<evidence type="ECO:0000256" key="2">
    <source>
        <dbReference type="ARBA" id="ARBA00022737"/>
    </source>
</evidence>
<comment type="similarity">
    <text evidence="1">Belongs to the GCN1 family.</text>
</comment>
<dbReference type="STRING" id="857566.A0A1E3PFL9"/>
<name>A0A1E3PFL9_9ASCO</name>
<dbReference type="Pfam" id="PF24993">
    <property type="entry name" value="GNC1_N"/>
    <property type="match status" value="1"/>
</dbReference>
<dbReference type="Proteomes" id="UP000095009">
    <property type="component" value="Unassembled WGS sequence"/>
</dbReference>
<feature type="repeat" description="HEAT" evidence="3">
    <location>
        <begin position="1555"/>
        <end position="1593"/>
    </location>
</feature>
<keyword evidence="6" id="KW-1185">Reference proteome</keyword>
<feature type="domain" description="TOG" evidence="4">
    <location>
        <begin position="1384"/>
        <end position="1614"/>
    </location>
</feature>
<dbReference type="GO" id="GO:0031571">
    <property type="term" value="P:mitotic G1 DNA damage checkpoint signaling"/>
    <property type="evidence" value="ECO:0007669"/>
    <property type="project" value="EnsemblFungi"/>
</dbReference>
<dbReference type="InterPro" id="IPR021133">
    <property type="entry name" value="HEAT_type_2"/>
</dbReference>
<dbReference type="InterPro" id="IPR011989">
    <property type="entry name" value="ARM-like"/>
</dbReference>
<evidence type="ECO:0000313" key="6">
    <source>
        <dbReference type="Proteomes" id="UP000095009"/>
    </source>
</evidence>
<dbReference type="PANTHER" id="PTHR23346:SF7">
    <property type="entry name" value="STALLED RIBOSOME SENSOR GCN1"/>
    <property type="match status" value="1"/>
</dbReference>
<dbReference type="Pfam" id="PF24984">
    <property type="entry name" value="HEAT_EF3_GNC1"/>
    <property type="match status" value="1"/>
</dbReference>
<dbReference type="FunFam" id="1.25.10.10:FF:000096">
    <property type="entry name" value="eIF-2-alpha kinase activator gcn1"/>
    <property type="match status" value="1"/>
</dbReference>
<dbReference type="InterPro" id="IPR022716">
    <property type="entry name" value="Gcn1_N"/>
</dbReference>
<dbReference type="Pfam" id="PF25801">
    <property type="entry name" value="HEAT_GCN1_C_2"/>
    <property type="match status" value="1"/>
</dbReference>
<keyword evidence="2" id="KW-0677">Repeat</keyword>
<dbReference type="InterPro" id="IPR056809">
    <property type="entry name" value="HEAT_GCN1_fung"/>
</dbReference>
<proteinExistence type="inferred from homology"/>
<dbReference type="SUPFAM" id="SSF48371">
    <property type="entry name" value="ARM repeat"/>
    <property type="match status" value="4"/>
</dbReference>
<dbReference type="PANTHER" id="PTHR23346">
    <property type="entry name" value="TRANSLATIONAL ACTIVATOR GCN1-RELATED"/>
    <property type="match status" value="1"/>
</dbReference>
<dbReference type="GO" id="GO:0005829">
    <property type="term" value="C:cytosol"/>
    <property type="evidence" value="ECO:0007669"/>
    <property type="project" value="TreeGrafter"/>
</dbReference>
<protein>
    <submittedName>
        <fullName evidence="5">ARM repeat-containing protein</fullName>
    </submittedName>
</protein>
<dbReference type="InterPro" id="IPR056810">
    <property type="entry name" value="GNC1-like_N"/>
</dbReference>
<organism evidence="5 6">
    <name type="scientific">Nadsonia fulvescens var. elongata DSM 6958</name>
    <dbReference type="NCBI Taxonomy" id="857566"/>
    <lineage>
        <taxon>Eukaryota</taxon>
        <taxon>Fungi</taxon>
        <taxon>Dikarya</taxon>
        <taxon>Ascomycota</taxon>
        <taxon>Saccharomycotina</taxon>
        <taxon>Dipodascomycetes</taxon>
        <taxon>Dipodascales</taxon>
        <taxon>Dipodascales incertae sedis</taxon>
        <taxon>Nadsonia</taxon>
    </lineage>
</organism>
<dbReference type="Pfam" id="PF24987">
    <property type="entry name" value="HEAT_EF3_N"/>
    <property type="match status" value="1"/>
</dbReference>
<dbReference type="InterPro" id="IPR016024">
    <property type="entry name" value="ARM-type_fold"/>
</dbReference>
<dbReference type="GO" id="GO:0034198">
    <property type="term" value="P:cellular response to amino acid starvation"/>
    <property type="evidence" value="ECO:0007669"/>
    <property type="project" value="TreeGrafter"/>
</dbReference>
<dbReference type="InterPro" id="IPR057546">
    <property type="entry name" value="HEAT_GCN1"/>
</dbReference>
<evidence type="ECO:0000259" key="4">
    <source>
        <dbReference type="SMART" id="SM01349"/>
    </source>
</evidence>